<protein>
    <submittedName>
        <fullName evidence="4">UDP-4-amino-4, 6-dideoxy-N-acetyl-beta-L-altrosamine transaminase</fullName>
        <ecNumber evidence="4">2.6.1.92</ecNumber>
    </submittedName>
</protein>
<keyword evidence="4" id="KW-0032">Aminotransferase</keyword>
<dbReference type="PANTHER" id="PTHR30244:SF34">
    <property type="entry name" value="DTDP-4-AMINO-4,6-DIDEOXYGALACTOSE TRANSAMINASE"/>
    <property type="match status" value="1"/>
</dbReference>
<dbReference type="Proteomes" id="UP001528823">
    <property type="component" value="Unassembled WGS sequence"/>
</dbReference>
<dbReference type="EC" id="2.6.1.92" evidence="4"/>
<accession>A0ABT5U7E0</accession>
<dbReference type="GO" id="GO:0008483">
    <property type="term" value="F:transaminase activity"/>
    <property type="evidence" value="ECO:0007669"/>
    <property type="project" value="UniProtKB-KW"/>
</dbReference>
<proteinExistence type="inferred from homology"/>
<sequence>MIPYGKQTINQSDIDSVVKVLKSDFLTQGPMVPLFECAIAEKVDVNHAVAVNSATSALHLACLALNVGKGDVVWTSPITFVASANCALYCGASVDFIDIDPKTFNICHIKLEKKLQEAELEGKIPKVIIPVHMCGTSCDMEVIYQLSKRFGFHIVEDASHAIGGYYQGNPIGSCKYSDITIFSFHPVKIITTAEGGMAVTACSDLAEKMILLRNHGITRDTEQMTHESDGPWYYQQISLGFNYRMTDIQAALGLSQLGRLDEFVEDRNKLATRYKVMLDSLPVSPQYILKNNYSSFHLYVIRIELNKTDLTYREIFERLRVKGIGVNVHYIPIHTQPFYKMKGFKKGDFPSAEAYYENAISLPIFHYMSQEQQNKVVKTLQDILD</sequence>
<name>A0ABT5U7E0_9GAMM</name>
<dbReference type="Pfam" id="PF01041">
    <property type="entry name" value="DegT_DnrJ_EryC1"/>
    <property type="match status" value="1"/>
</dbReference>
<organism evidence="4 5">
    <name type="scientific">Spartinivicinus poritis</name>
    <dbReference type="NCBI Taxonomy" id="2994640"/>
    <lineage>
        <taxon>Bacteria</taxon>
        <taxon>Pseudomonadati</taxon>
        <taxon>Pseudomonadota</taxon>
        <taxon>Gammaproteobacteria</taxon>
        <taxon>Oceanospirillales</taxon>
        <taxon>Zooshikellaceae</taxon>
        <taxon>Spartinivicinus</taxon>
    </lineage>
</organism>
<dbReference type="InterPro" id="IPR015421">
    <property type="entry name" value="PyrdxlP-dep_Trfase_major"/>
</dbReference>
<dbReference type="CDD" id="cd00616">
    <property type="entry name" value="AHBA_syn"/>
    <property type="match status" value="1"/>
</dbReference>
<comment type="caution">
    <text evidence="4">The sequence shown here is derived from an EMBL/GenBank/DDBJ whole genome shotgun (WGS) entry which is preliminary data.</text>
</comment>
<dbReference type="RefSeq" id="WP_274688645.1">
    <property type="nucleotide sequence ID" value="NZ_JAPMOU010000010.1"/>
</dbReference>
<dbReference type="Gene3D" id="3.40.640.10">
    <property type="entry name" value="Type I PLP-dependent aspartate aminotransferase-like (Major domain)"/>
    <property type="match status" value="1"/>
</dbReference>
<dbReference type="PANTHER" id="PTHR30244">
    <property type="entry name" value="TRANSAMINASE"/>
    <property type="match status" value="1"/>
</dbReference>
<keyword evidence="5" id="KW-1185">Reference proteome</keyword>
<evidence type="ECO:0000256" key="3">
    <source>
        <dbReference type="RuleBase" id="RU004508"/>
    </source>
</evidence>
<dbReference type="InterPro" id="IPR015422">
    <property type="entry name" value="PyrdxlP-dep_Trfase_small"/>
</dbReference>
<dbReference type="EMBL" id="JAPMOU010000010">
    <property type="protein sequence ID" value="MDE1462289.1"/>
    <property type="molecule type" value="Genomic_DNA"/>
</dbReference>
<keyword evidence="1 3" id="KW-0663">Pyridoxal phosphate</keyword>
<comment type="similarity">
    <text evidence="2 3">Belongs to the DegT/DnrJ/EryC1 family.</text>
</comment>
<reference evidence="4 5" key="1">
    <citation type="submission" date="2022-11" db="EMBL/GenBank/DDBJ databases">
        <title>Spartinivicinus poritis sp. nov., isolated from scleractinian coral Porites lutea.</title>
        <authorList>
            <person name="Zhang G."/>
            <person name="Cai L."/>
            <person name="Wei Q."/>
        </authorList>
    </citation>
    <scope>NUCLEOTIDE SEQUENCE [LARGE SCALE GENOMIC DNA]</scope>
    <source>
        <strain evidence="4 5">A2-2</strain>
    </source>
</reference>
<dbReference type="InterPro" id="IPR020026">
    <property type="entry name" value="PseC"/>
</dbReference>
<evidence type="ECO:0000313" key="4">
    <source>
        <dbReference type="EMBL" id="MDE1462289.1"/>
    </source>
</evidence>
<evidence type="ECO:0000256" key="1">
    <source>
        <dbReference type="ARBA" id="ARBA00022898"/>
    </source>
</evidence>
<dbReference type="InterPro" id="IPR015424">
    <property type="entry name" value="PyrdxlP-dep_Trfase"/>
</dbReference>
<dbReference type="PIRSF" id="PIRSF000390">
    <property type="entry name" value="PLP_StrS"/>
    <property type="match status" value="1"/>
</dbReference>
<evidence type="ECO:0000256" key="2">
    <source>
        <dbReference type="ARBA" id="ARBA00037999"/>
    </source>
</evidence>
<dbReference type="Gene3D" id="3.90.1150.10">
    <property type="entry name" value="Aspartate Aminotransferase, domain 1"/>
    <property type="match status" value="1"/>
</dbReference>
<keyword evidence="4" id="KW-0808">Transferase</keyword>
<dbReference type="InterPro" id="IPR000653">
    <property type="entry name" value="DegT/StrS_aminotransferase"/>
</dbReference>
<gene>
    <name evidence="4" type="primary">pseC</name>
    <name evidence="4" type="ORF">ORQ98_09915</name>
</gene>
<dbReference type="NCBIfam" id="TIGR03588">
    <property type="entry name" value="PseC"/>
    <property type="match status" value="1"/>
</dbReference>
<evidence type="ECO:0000313" key="5">
    <source>
        <dbReference type="Proteomes" id="UP001528823"/>
    </source>
</evidence>
<dbReference type="SUPFAM" id="SSF53383">
    <property type="entry name" value="PLP-dependent transferases"/>
    <property type="match status" value="1"/>
</dbReference>